<organism evidence="7 8">
    <name type="scientific">Umbelopsis vinacea</name>
    <dbReference type="NCBI Taxonomy" id="44442"/>
    <lineage>
        <taxon>Eukaryota</taxon>
        <taxon>Fungi</taxon>
        <taxon>Fungi incertae sedis</taxon>
        <taxon>Mucoromycota</taxon>
        <taxon>Mucoromycotina</taxon>
        <taxon>Umbelopsidomycetes</taxon>
        <taxon>Umbelopsidales</taxon>
        <taxon>Umbelopsidaceae</taxon>
        <taxon>Umbelopsis</taxon>
    </lineage>
</organism>
<keyword evidence="6" id="KW-1133">Transmembrane helix</keyword>
<comment type="caution">
    <text evidence="7">The sequence shown here is derived from an EMBL/GenBank/DDBJ whole genome shotgun (WGS) entry which is preliminary data.</text>
</comment>
<dbReference type="AlphaFoldDB" id="A0A8H7UL53"/>
<dbReference type="Gene3D" id="1.20.120.1760">
    <property type="match status" value="1"/>
</dbReference>
<dbReference type="EMBL" id="JAEPRA010000003">
    <property type="protein sequence ID" value="KAG2187205.1"/>
    <property type="molecule type" value="Genomic_DNA"/>
</dbReference>
<evidence type="ECO:0000256" key="6">
    <source>
        <dbReference type="SAM" id="Phobius"/>
    </source>
</evidence>
<keyword evidence="4 6" id="KW-0472">Membrane</keyword>
<dbReference type="Pfam" id="PF01066">
    <property type="entry name" value="CDP-OH_P_transf"/>
    <property type="match status" value="1"/>
</dbReference>
<evidence type="ECO:0000313" key="7">
    <source>
        <dbReference type="EMBL" id="KAG2187205.1"/>
    </source>
</evidence>
<sequence length="425" mass="48035">MPNRFTGSARILSEEQLGNLRYYKYQAVDKSPVSKYVLRHYWDWAIKLFPMWIAPNLITLLGLFFMIFNVILVVIFTPDLGVEGPRWIYFSFAAGLWLYSTFDNVDGRQARRTGTSSPLGELFDHGCDSVNCAFVAILQAAGMGMGHTIQSATLAIITALGFYLSTIEEYHTGVLYLGYINGPTEGLILSCIVFIVSGIKGPELWQLPLSTLFASVPACVQDATMADIFVYGLTFFFIFTHLPVCIHTIYLSCRQKREEFWPVVLHEFMPIVAFSFLCYAWLQSPYSSILSGEHLILFITTTGIIFGRIASKVIIAHLTKSHFPTFSNLMIPLSVGVVLVEFPRLLHINPILSPGAELLYLWAFFVFAVISYLRWAFIIIDQFCNYLDIQCLKIPYKANRNGKGRERTPLLREQEEGHVYGSSSA</sequence>
<dbReference type="PROSITE" id="PS00379">
    <property type="entry name" value="CDP_ALCOHOL_P_TRANSF"/>
    <property type="match status" value="1"/>
</dbReference>
<evidence type="ECO:0000256" key="2">
    <source>
        <dbReference type="ARBA" id="ARBA00010441"/>
    </source>
</evidence>
<evidence type="ECO:0000256" key="3">
    <source>
        <dbReference type="ARBA" id="ARBA00022679"/>
    </source>
</evidence>
<feature type="transmembrane region" description="Helical" evidence="6">
    <location>
        <begin position="294"/>
        <end position="311"/>
    </location>
</feature>
<dbReference type="InterPro" id="IPR000462">
    <property type="entry name" value="CDP-OH_P_trans"/>
</dbReference>
<name>A0A8H7UL53_9FUNG</name>
<dbReference type="PANTHER" id="PTHR10414:SF77">
    <property type="entry name" value="CDP-ALCOHOL PHOSPHATIDYLTRANSFERASE FAMILY PROTEIN"/>
    <property type="match status" value="1"/>
</dbReference>
<evidence type="ECO:0000256" key="4">
    <source>
        <dbReference type="ARBA" id="ARBA00023136"/>
    </source>
</evidence>
<keyword evidence="3 5" id="KW-0808">Transferase</keyword>
<dbReference type="GO" id="GO:0008654">
    <property type="term" value="P:phospholipid biosynthetic process"/>
    <property type="evidence" value="ECO:0007669"/>
    <property type="project" value="InterPro"/>
</dbReference>
<feature type="transmembrane region" description="Helical" evidence="6">
    <location>
        <begin position="147"/>
        <end position="164"/>
    </location>
</feature>
<keyword evidence="8" id="KW-1185">Reference proteome</keyword>
<evidence type="ECO:0000313" key="8">
    <source>
        <dbReference type="Proteomes" id="UP000612746"/>
    </source>
</evidence>
<keyword evidence="6" id="KW-0812">Transmembrane</keyword>
<evidence type="ECO:0000256" key="1">
    <source>
        <dbReference type="ARBA" id="ARBA00004370"/>
    </source>
</evidence>
<dbReference type="PIRSF" id="PIRSF015665">
    <property type="entry name" value="CHOPT"/>
    <property type="match status" value="1"/>
</dbReference>
<proteinExistence type="inferred from homology"/>
<comment type="subcellular location">
    <subcellularLocation>
        <location evidence="1">Membrane</location>
    </subcellularLocation>
</comment>
<evidence type="ECO:0000256" key="5">
    <source>
        <dbReference type="RuleBase" id="RU003750"/>
    </source>
</evidence>
<dbReference type="InterPro" id="IPR043130">
    <property type="entry name" value="CDP-OH_PTrfase_TM_dom"/>
</dbReference>
<reference evidence="7" key="1">
    <citation type="submission" date="2020-12" db="EMBL/GenBank/DDBJ databases">
        <title>Metabolic potential, ecology and presence of endohyphal bacteria is reflected in genomic diversity of Mucoromycotina.</title>
        <authorList>
            <person name="Muszewska A."/>
            <person name="Okrasinska A."/>
            <person name="Steczkiewicz K."/>
            <person name="Drgas O."/>
            <person name="Orlowska M."/>
            <person name="Perlinska-Lenart U."/>
            <person name="Aleksandrzak-Piekarczyk T."/>
            <person name="Szatraj K."/>
            <person name="Zielenkiewicz U."/>
            <person name="Pilsyk S."/>
            <person name="Malc E."/>
            <person name="Mieczkowski P."/>
            <person name="Kruszewska J.S."/>
            <person name="Biernat P."/>
            <person name="Pawlowska J."/>
        </authorList>
    </citation>
    <scope>NUCLEOTIDE SEQUENCE</scope>
    <source>
        <strain evidence="7">WA0000051536</strain>
    </source>
</reference>
<dbReference type="GO" id="GO:0016780">
    <property type="term" value="F:phosphotransferase activity, for other substituted phosphate groups"/>
    <property type="evidence" value="ECO:0007669"/>
    <property type="project" value="InterPro"/>
</dbReference>
<comment type="similarity">
    <text evidence="2 5">Belongs to the CDP-alcohol phosphatidyltransferase class-I family.</text>
</comment>
<feature type="transmembrane region" description="Helical" evidence="6">
    <location>
        <begin position="360"/>
        <end position="380"/>
    </location>
</feature>
<protein>
    <submittedName>
        <fullName evidence="7">Uncharacterized protein</fullName>
    </submittedName>
</protein>
<dbReference type="Proteomes" id="UP000612746">
    <property type="component" value="Unassembled WGS sequence"/>
</dbReference>
<dbReference type="InterPro" id="IPR014472">
    <property type="entry name" value="CHOPT"/>
</dbReference>
<feature type="transmembrane region" description="Helical" evidence="6">
    <location>
        <begin position="263"/>
        <end position="282"/>
    </location>
</feature>
<feature type="transmembrane region" description="Helical" evidence="6">
    <location>
        <begin position="323"/>
        <end position="340"/>
    </location>
</feature>
<dbReference type="PANTHER" id="PTHR10414">
    <property type="entry name" value="ETHANOLAMINEPHOSPHOTRANSFERASE"/>
    <property type="match status" value="1"/>
</dbReference>
<feature type="transmembrane region" description="Helical" evidence="6">
    <location>
        <begin position="57"/>
        <end position="78"/>
    </location>
</feature>
<dbReference type="InterPro" id="IPR048254">
    <property type="entry name" value="CDP_ALCOHOL_P_TRANSF_CS"/>
</dbReference>
<dbReference type="GO" id="GO:0016020">
    <property type="term" value="C:membrane"/>
    <property type="evidence" value="ECO:0007669"/>
    <property type="project" value="UniProtKB-SubCell"/>
</dbReference>
<feature type="transmembrane region" description="Helical" evidence="6">
    <location>
        <begin position="176"/>
        <end position="199"/>
    </location>
</feature>
<feature type="transmembrane region" description="Helical" evidence="6">
    <location>
        <begin position="228"/>
        <end position="251"/>
    </location>
</feature>
<accession>A0A8H7UL53</accession>
<dbReference type="OrthoDB" id="196717at2759"/>
<gene>
    <name evidence="7" type="ORF">INT44_004877</name>
</gene>